<proteinExistence type="predicted"/>
<accession>A0ABX9CSH7</accession>
<dbReference type="RefSeq" id="WP_112668558.1">
    <property type="nucleotide sequence ID" value="NZ_PXXW01000002.1"/>
</dbReference>
<protein>
    <submittedName>
        <fullName evidence="2">Uncharacterized protein</fullName>
    </submittedName>
</protein>
<sequence>MSRDEHPDRLATGLGGTGPRVPGDPSAGSGCRYLVATGHLVDLDDNSEPAQQHGYSLLRPDRLAPLPACP</sequence>
<evidence type="ECO:0000313" key="3">
    <source>
        <dbReference type="Proteomes" id="UP000249334"/>
    </source>
</evidence>
<evidence type="ECO:0000256" key="1">
    <source>
        <dbReference type="SAM" id="MobiDB-lite"/>
    </source>
</evidence>
<name>A0ABX9CSH7_9ACTN</name>
<gene>
    <name evidence="2" type="ORF">GAR05_00231</name>
</gene>
<dbReference type="Proteomes" id="UP000249334">
    <property type="component" value="Unassembled WGS sequence"/>
</dbReference>
<keyword evidence="3" id="KW-1185">Reference proteome</keyword>
<feature type="region of interest" description="Disordered" evidence="1">
    <location>
        <begin position="1"/>
        <end position="29"/>
    </location>
</feature>
<evidence type="ECO:0000313" key="2">
    <source>
        <dbReference type="EMBL" id="RAO05727.1"/>
    </source>
</evidence>
<dbReference type="EMBL" id="PXXW01000002">
    <property type="protein sequence ID" value="RAO05727.1"/>
    <property type="molecule type" value="Genomic_DNA"/>
</dbReference>
<reference evidence="2 3" key="1">
    <citation type="submission" date="2018-03" db="EMBL/GenBank/DDBJ databases">
        <title>Genomic framework for the identification of Micromonospora saelicesensis and Micromonospora noduli.</title>
        <authorList>
            <person name="Riesco R."/>
            <person name="Trujillo M.E."/>
        </authorList>
    </citation>
    <scope>NUCLEOTIDE SEQUENCE [LARGE SCALE GENOMIC DNA]</scope>
    <source>
        <strain evidence="2 3">GAR05</strain>
    </source>
</reference>
<comment type="caution">
    <text evidence="2">The sequence shown here is derived from an EMBL/GenBank/DDBJ whole genome shotgun (WGS) entry which is preliminary data.</text>
</comment>
<organism evidence="2 3">
    <name type="scientific">Micromonospora saelicesensis</name>
    <dbReference type="NCBI Taxonomy" id="285676"/>
    <lineage>
        <taxon>Bacteria</taxon>
        <taxon>Bacillati</taxon>
        <taxon>Actinomycetota</taxon>
        <taxon>Actinomycetes</taxon>
        <taxon>Micromonosporales</taxon>
        <taxon>Micromonosporaceae</taxon>
        <taxon>Micromonospora</taxon>
    </lineage>
</organism>